<feature type="compositionally biased region" description="Low complexity" evidence="1">
    <location>
        <begin position="17"/>
        <end position="51"/>
    </location>
</feature>
<feature type="compositionally biased region" description="Basic and acidic residues" evidence="1">
    <location>
        <begin position="1"/>
        <end position="10"/>
    </location>
</feature>
<feature type="region of interest" description="Disordered" evidence="1">
    <location>
        <begin position="1"/>
        <end position="231"/>
    </location>
</feature>
<keyword evidence="2" id="KW-1133">Transmembrane helix</keyword>
<feature type="compositionally biased region" description="Low complexity" evidence="1">
    <location>
        <begin position="168"/>
        <end position="183"/>
    </location>
</feature>
<evidence type="ECO:0000256" key="2">
    <source>
        <dbReference type="SAM" id="Phobius"/>
    </source>
</evidence>
<dbReference type="Proteomes" id="UP001268819">
    <property type="component" value="Unassembled WGS sequence"/>
</dbReference>
<reference evidence="3 4" key="1">
    <citation type="submission" date="2023-07" db="EMBL/GenBank/DDBJ databases">
        <title>Sequencing the genomes of 1000 actinobacteria strains.</title>
        <authorList>
            <person name="Klenk H.-P."/>
        </authorList>
    </citation>
    <scope>NUCLEOTIDE SEQUENCE [LARGE SCALE GENOMIC DNA]</scope>
    <source>
        <strain evidence="3 4">DSM 43749</strain>
    </source>
</reference>
<sequence>MSNEPTKPDDDAPEPVAGGASPAKPTASSSPDTPATGPADRTGAARAAAAADADRVAAAEAAAATAREPELAPPASSSVGSGSAGPGVAGSTGATPESGAGARDQPVAGNEPVTPAGPTPVPGARQVPSADPVTPGADGPTSPAPAVDEPTGGDRAAAPGAAAGGSAAGVPAGTATPAGAAATPSPPARPVGEVPPGPGAAIPGAAPADSISDSVPPARPADDGEPARGTGGGKKVLIGVLIVLLVGVVVYGVRMLTNDASNAEAGDCVSLTSQSEDRADVDTLDCSADKASYKVGKVLEATDATCPEDGLYTEIAPASSVGDGFKLCLLPNMAEGACYKPDEGTGFVKTECTGPETIKVTKVIQGSVDLEGCPDAAGMSYPEPAVTYCLAPAEE</sequence>
<name>A0ABU1Q4M2_9PSEU</name>
<keyword evidence="4" id="KW-1185">Reference proteome</keyword>
<evidence type="ECO:0000313" key="3">
    <source>
        <dbReference type="EMBL" id="MDR6597841.1"/>
    </source>
</evidence>
<organism evidence="3 4">
    <name type="scientific">Saccharothrix longispora</name>
    <dbReference type="NCBI Taxonomy" id="33920"/>
    <lineage>
        <taxon>Bacteria</taxon>
        <taxon>Bacillati</taxon>
        <taxon>Actinomycetota</taxon>
        <taxon>Actinomycetes</taxon>
        <taxon>Pseudonocardiales</taxon>
        <taxon>Pseudonocardiaceae</taxon>
        <taxon>Saccharothrix</taxon>
    </lineage>
</organism>
<dbReference type="RefSeq" id="WP_310311578.1">
    <property type="nucleotide sequence ID" value="NZ_BAAAXB010000001.1"/>
</dbReference>
<comment type="caution">
    <text evidence="3">The sequence shown here is derived from an EMBL/GenBank/DDBJ whole genome shotgun (WGS) entry which is preliminary data.</text>
</comment>
<protein>
    <submittedName>
        <fullName evidence="3">Uncharacterized protein</fullName>
    </submittedName>
</protein>
<keyword evidence="2" id="KW-0812">Transmembrane</keyword>
<feature type="compositionally biased region" description="Pro residues" evidence="1">
    <location>
        <begin position="184"/>
        <end position="198"/>
    </location>
</feature>
<evidence type="ECO:0000256" key="1">
    <source>
        <dbReference type="SAM" id="MobiDB-lite"/>
    </source>
</evidence>
<accession>A0ABU1Q4M2</accession>
<dbReference type="EMBL" id="JAVDSG010000001">
    <property type="protein sequence ID" value="MDR6597841.1"/>
    <property type="molecule type" value="Genomic_DNA"/>
</dbReference>
<feature type="compositionally biased region" description="Low complexity" evidence="1">
    <location>
        <begin position="199"/>
        <end position="208"/>
    </location>
</feature>
<feature type="transmembrane region" description="Helical" evidence="2">
    <location>
        <begin position="236"/>
        <end position="253"/>
    </location>
</feature>
<keyword evidence="2" id="KW-0472">Membrane</keyword>
<gene>
    <name evidence="3" type="ORF">J2S66_006225</name>
</gene>
<proteinExistence type="predicted"/>
<evidence type="ECO:0000313" key="4">
    <source>
        <dbReference type="Proteomes" id="UP001268819"/>
    </source>
</evidence>